<dbReference type="EMBL" id="JBHUEL010000003">
    <property type="protein sequence ID" value="MFD1766080.1"/>
    <property type="molecule type" value="Genomic_DNA"/>
</dbReference>
<proteinExistence type="predicted"/>
<protein>
    <submittedName>
        <fullName evidence="1">Tetratricopeptide repeat protein</fullName>
    </submittedName>
</protein>
<dbReference type="InterPro" id="IPR011990">
    <property type="entry name" value="TPR-like_helical_dom_sf"/>
</dbReference>
<name>A0ABW4MBC7_9SPHN</name>
<evidence type="ECO:0000313" key="1">
    <source>
        <dbReference type="EMBL" id="MFD1766080.1"/>
    </source>
</evidence>
<organism evidence="1 2">
    <name type="scientific">Sphingorhabdus buctiana</name>
    <dbReference type="NCBI Taxonomy" id="1508805"/>
    <lineage>
        <taxon>Bacteria</taxon>
        <taxon>Pseudomonadati</taxon>
        <taxon>Pseudomonadota</taxon>
        <taxon>Alphaproteobacteria</taxon>
        <taxon>Sphingomonadales</taxon>
        <taxon>Sphingomonadaceae</taxon>
        <taxon>Sphingorhabdus</taxon>
    </lineage>
</organism>
<reference evidence="2" key="1">
    <citation type="journal article" date="2019" name="Int. J. Syst. Evol. Microbiol.">
        <title>The Global Catalogue of Microorganisms (GCM) 10K type strain sequencing project: providing services to taxonomists for standard genome sequencing and annotation.</title>
        <authorList>
            <consortium name="The Broad Institute Genomics Platform"/>
            <consortium name="The Broad Institute Genome Sequencing Center for Infectious Disease"/>
            <person name="Wu L."/>
            <person name="Ma J."/>
        </authorList>
    </citation>
    <scope>NUCLEOTIDE SEQUENCE [LARGE SCALE GENOMIC DNA]</scope>
    <source>
        <strain evidence="2">CGMCC 1.12449</strain>
    </source>
</reference>
<keyword evidence="2" id="KW-1185">Reference proteome</keyword>
<evidence type="ECO:0000313" key="2">
    <source>
        <dbReference type="Proteomes" id="UP001597215"/>
    </source>
</evidence>
<dbReference type="Proteomes" id="UP001597215">
    <property type="component" value="Unassembled WGS sequence"/>
</dbReference>
<dbReference type="RefSeq" id="WP_381511711.1">
    <property type="nucleotide sequence ID" value="NZ_JBHUEL010000003.1"/>
</dbReference>
<comment type="caution">
    <text evidence="1">The sequence shown here is derived from an EMBL/GenBank/DDBJ whole genome shotgun (WGS) entry which is preliminary data.</text>
</comment>
<dbReference type="Gene3D" id="1.25.40.10">
    <property type="entry name" value="Tetratricopeptide repeat domain"/>
    <property type="match status" value="1"/>
</dbReference>
<sequence>MRRSNKRSRFIKLLNSIGIVRLLLVLVAGIGGSSLIFALTVSGVTRIKNPQLALMFVPTDSSALAARADQLLFSSLKKPAPEVRSFARAALIQQAINPKALRVLGYYADAQGDAVAAETLVRYSARLSRRETGAQLWLIEASARRNDTQQALKHYDIVLRTKPEVQSLLFPRLVSAIEEPEVRAALIPYIKNGSSWTIPFLFYANANSGNLNVVVDLVLESGGLADVDAAKSQILGLLERLVKAEQFTEARRLYMGLPGSNPTKLKSVEFSNSDRTGEFGAIGWLLVVDPDAGGQFIESNAGDRPRLAIFANASTTRTVASKLLYLSPGDYQFDARVTPIDRGYGGSIRWQLRCAAKRSGTEIWTFDVVDATARDALTIPSNCPVQFLDLIASGGNGQTGLEAIISSVRVIRIAG</sequence>
<accession>A0ABW4MBC7</accession>
<gene>
    <name evidence="1" type="ORF">ACFSAG_04385</name>
</gene>